<dbReference type="InterPro" id="IPR007825">
    <property type="entry name" value="Major_OMP_Legionella"/>
</dbReference>
<dbReference type="OrthoDB" id="20745at2"/>
<dbReference type="AlphaFoldDB" id="F8L579"/>
<dbReference type="HOGENOM" id="CLU_059550_0_0_0"/>
<reference key="1">
    <citation type="journal article" date="2011" name="Mol. Biol. Evol.">
        <title>Unity in variety -- the pan-genome of the Chlamydiae.</title>
        <authorList>
            <person name="Collingro A."/>
            <person name="Tischler P."/>
            <person name="Weinmaier T."/>
            <person name="Penz T."/>
            <person name="Heinz E."/>
            <person name="Brunham R.C."/>
            <person name="Read T.D."/>
            <person name="Bavoil P.M."/>
            <person name="Sachse K."/>
            <person name="Kahane S."/>
            <person name="Friedman M.G."/>
            <person name="Rattei T."/>
            <person name="Myers G.S.A."/>
            <person name="Horn M."/>
        </authorList>
    </citation>
    <scope>NUCLEOTIDE SEQUENCE</scope>
    <source>
        <strain>Z</strain>
    </source>
</reference>
<protein>
    <submittedName>
        <fullName evidence="1">MOMP-like family protein</fullName>
    </submittedName>
</protein>
<keyword evidence="2" id="KW-1185">Reference proteome</keyword>
<accession>F8L579</accession>
<sequence>MKKLWTLLLLPYAIFSASLEERVSMLEQEMGQVSTETANQTFGANFVPTNFQKGWIGLFIQGDILYWHPKVGGTEYAYKFIGNALKLPQSNDTDDHSFNWGWGARAALGITFPGIGWEFVGTGTWYSTSQTDTQTAGLPTILINLKGAFLAPSSKARSCYDLSYDEFLVELRRTYSISRFLSTYTSIGAKRNWIDQDQRLHYTVAPNQIYKVKDLCDFEGTGARLAFGTQWHLIYGLSFLMNGGGSLLYGKYEVKHTEILTPMSSIHLHGNTHLFSPQVDFSLGLGWDLYTKGYHFGISLNYEALYLWRQNQALQLDDTVQNRLQVVRYADDITFYGVTFKAKLEF</sequence>
<dbReference type="EMBL" id="FR872582">
    <property type="protein sequence ID" value="CCB87960.1"/>
    <property type="molecule type" value="Genomic_DNA"/>
</dbReference>
<reference evidence="1 2" key="2">
    <citation type="journal article" date="2011" name="Mol. Biol. Evol.">
        <title>Unity in variety--the pan-genome of the Chlamydiae.</title>
        <authorList>
            <person name="Collingro A."/>
            <person name="Tischler P."/>
            <person name="Weinmaier T."/>
            <person name="Penz T."/>
            <person name="Heinz E."/>
            <person name="Brunham R.C."/>
            <person name="Read T.D."/>
            <person name="Bavoil P.M."/>
            <person name="Sachse K."/>
            <person name="Kahane S."/>
            <person name="Friedman M.G."/>
            <person name="Rattei T."/>
            <person name="Myers G.S."/>
            <person name="Horn M."/>
        </authorList>
    </citation>
    <scope>NUCLEOTIDE SEQUENCE [LARGE SCALE GENOMIC DNA]</scope>
    <source>
        <strain evidence="2">ATCC VR-1471 / Z</strain>
    </source>
</reference>
<dbReference type="RefSeq" id="WP_013942427.1">
    <property type="nucleotide sequence ID" value="NC_015713.1"/>
</dbReference>
<dbReference type="Pfam" id="PF05150">
    <property type="entry name" value="Legionella_OMP"/>
    <property type="match status" value="1"/>
</dbReference>
<organism evidence="1 2">
    <name type="scientific">Simkania negevensis (strain ATCC VR-1471 / DSM 27360 / Z)</name>
    <dbReference type="NCBI Taxonomy" id="331113"/>
    <lineage>
        <taxon>Bacteria</taxon>
        <taxon>Pseudomonadati</taxon>
        <taxon>Chlamydiota</taxon>
        <taxon>Chlamydiia</taxon>
        <taxon>Parachlamydiales</taxon>
        <taxon>Simkaniaceae</taxon>
        <taxon>Simkania</taxon>
    </lineage>
</organism>
<proteinExistence type="predicted"/>
<name>F8L579_SIMNZ</name>
<evidence type="ECO:0000313" key="1">
    <source>
        <dbReference type="EMBL" id="CCB87960.1"/>
    </source>
</evidence>
<dbReference type="Proteomes" id="UP000000496">
    <property type="component" value="Chromosome gsn.131"/>
</dbReference>
<dbReference type="KEGG" id="sng:SNE_A00820"/>
<dbReference type="eggNOG" id="COG3468">
    <property type="taxonomic scope" value="Bacteria"/>
</dbReference>
<gene>
    <name evidence="1" type="ordered locus">SNE_A00820</name>
</gene>
<evidence type="ECO:0000313" key="2">
    <source>
        <dbReference type="Proteomes" id="UP000000496"/>
    </source>
</evidence>